<reference evidence="9 10" key="1">
    <citation type="journal article" date="2012" name="PLoS Pathog.">
        <title>Diverse lifestyles and strategies of plant pathogenesis encoded in the genomes of eighteen Dothideomycetes fungi.</title>
        <authorList>
            <person name="Ohm R.A."/>
            <person name="Feau N."/>
            <person name="Henrissat B."/>
            <person name="Schoch C.L."/>
            <person name="Horwitz B.A."/>
            <person name="Barry K.W."/>
            <person name="Condon B.J."/>
            <person name="Copeland A.C."/>
            <person name="Dhillon B."/>
            <person name="Glaser F."/>
            <person name="Hesse C.N."/>
            <person name="Kosti I."/>
            <person name="LaButti K."/>
            <person name="Lindquist E.A."/>
            <person name="Lucas S."/>
            <person name="Salamov A.A."/>
            <person name="Bradshaw R.E."/>
            <person name="Ciuffetti L."/>
            <person name="Hamelin R.C."/>
            <person name="Kema G.H.J."/>
            <person name="Lawrence C."/>
            <person name="Scott J.A."/>
            <person name="Spatafora J.W."/>
            <person name="Turgeon B.G."/>
            <person name="de Wit P.J.G.M."/>
            <person name="Zhong S."/>
            <person name="Goodwin S.B."/>
            <person name="Grigoriev I.V."/>
        </authorList>
    </citation>
    <scope>NUCLEOTIDE SEQUENCE [LARGE SCALE GENOMIC DNA]</scope>
    <source>
        <strain evidence="10">28A</strain>
    </source>
</reference>
<evidence type="ECO:0000256" key="3">
    <source>
        <dbReference type="ARBA" id="ARBA00022617"/>
    </source>
</evidence>
<dbReference type="CDD" id="cd11063">
    <property type="entry name" value="CYP52"/>
    <property type="match status" value="1"/>
</dbReference>
<evidence type="ECO:0000256" key="4">
    <source>
        <dbReference type="ARBA" id="ARBA00022723"/>
    </source>
</evidence>
<dbReference type="InterPro" id="IPR002974">
    <property type="entry name" value="Cyt_P450_E_CYP52_ascomycetes"/>
</dbReference>
<evidence type="ECO:0000313" key="10">
    <source>
        <dbReference type="Proteomes" id="UP000016935"/>
    </source>
</evidence>
<protein>
    <recommendedName>
        <fullName evidence="11">Cytochrome P450</fullName>
    </recommendedName>
</protein>
<dbReference type="PRINTS" id="PR01239">
    <property type="entry name" value="EP450IICYP52"/>
</dbReference>
<dbReference type="GeneID" id="19397418"/>
<evidence type="ECO:0008006" key="11">
    <source>
        <dbReference type="Google" id="ProtNLM"/>
    </source>
</evidence>
<keyword evidence="10" id="KW-1185">Reference proteome</keyword>
<evidence type="ECO:0000256" key="8">
    <source>
        <dbReference type="SAM" id="Phobius"/>
    </source>
</evidence>
<dbReference type="OrthoDB" id="1470350at2759"/>
<dbReference type="Proteomes" id="UP000016935">
    <property type="component" value="Unassembled WGS sequence"/>
</dbReference>
<comment type="similarity">
    <text evidence="2">Belongs to the cytochrome P450 family.</text>
</comment>
<accession>R0IJ82</accession>
<evidence type="ECO:0000313" key="9">
    <source>
        <dbReference type="EMBL" id="EOA85001.1"/>
    </source>
</evidence>
<proteinExistence type="inferred from homology"/>
<dbReference type="RefSeq" id="XP_008027496.1">
    <property type="nucleotide sequence ID" value="XM_008029305.1"/>
</dbReference>
<keyword evidence="8" id="KW-0812">Transmembrane</keyword>
<dbReference type="STRING" id="671987.R0IJ82"/>
<name>R0IJ82_EXST2</name>
<sequence length="938" mass="106726">MHNTFIRDAFGYQLGQVPQLAFHNIISASLALLLLYVFYKVLYNLYLSPLAGYPGPRLWAISRLPWNRYNMKGRPVVRIAPDELSYTTSGAWKKIYGQRDPEFVKALDGRGIAPPSIGGQRSLMTEHQDRHLRLRRAIDPAFSQRALRDQEKYFQDHSDNLIQKLMSQYRHGPVDMTTWYNLVAFDIVSDLAFGEPSGCVDNPDQPWIQAILARAKAIVWFQLAVQYGFLNLLNWLTPRYVVESRKKHIAMTEAKLKARIEAKNPGKDFMSYILENDEKLNHLELMMLSSNFIVAGSGTSAGGMSGLTYLLLHMTMQAVTGCKYLRACINEGMRLYPPTPGSLPRVVPGKGEMIEGRWVPGGYAVGVNQLAAGHSERNFRRAREFYPERWLDEPDSEFKDDDRSAVQPFSYAVFEMQVKHLVLAGASLLLIRVINTFIIKPLRYRLKSRRLGCGFVPIEPTRWPLGIDSVRRALKADKEQRTPDFVAARFEATGRHTWGLSLLGTFNIITADPRNVQAILATQFEDFIMGTARRTNLKTALGRSIFAVDGKAWQRARETMRPIFSRENISRLELLEEHVQTMLKIIETKEHGLAGDDEGRVWSEPVSLAALLPRLTMDSATELFLGHSTHSLEALLSKERQGSHRIHDGDDSFGHAFERMLAILGVRMRLRGLYWLYGDKELNRCIKTLHDFVDSAIDAADQARNQGLSQLRYDFLESLRSRCSDRAEVREQVLGLLAAGRDTTASLTAWVFYCLVRSPRVCKKLRETILATFGPYSSTVERKITFEKLKSCSYLQHVMSETLRLHSVVPFNSRCTVRDTTLPTGGGPDGTLPVFVPKGTEVNFSTHVLHRRKDLWGEDADEFVPERWEKKRPGTTWQYIPFNEAGYVLVRMMQRYDLIEGLDVDLERDWHNFTIVCSPGSPAAREAAVMCRLRLAIE</sequence>
<comment type="cofactor">
    <cofactor evidence="1">
        <name>heme</name>
        <dbReference type="ChEBI" id="CHEBI:30413"/>
    </cofactor>
</comment>
<dbReference type="GO" id="GO:0005506">
    <property type="term" value="F:iron ion binding"/>
    <property type="evidence" value="ECO:0007669"/>
    <property type="project" value="InterPro"/>
</dbReference>
<keyword evidence="5" id="KW-0560">Oxidoreductase</keyword>
<dbReference type="AlphaFoldDB" id="R0IJ82"/>
<keyword evidence="8" id="KW-1133">Transmembrane helix</keyword>
<feature type="transmembrane region" description="Helical" evidence="8">
    <location>
        <begin position="20"/>
        <end position="39"/>
    </location>
</feature>
<dbReference type="PANTHER" id="PTHR24287">
    <property type="entry name" value="P450, PUTATIVE (EUROFUNG)-RELATED"/>
    <property type="match status" value="1"/>
</dbReference>
<dbReference type="eggNOG" id="KOG0158">
    <property type="taxonomic scope" value="Eukaryota"/>
</dbReference>
<keyword evidence="8" id="KW-0472">Membrane</keyword>
<dbReference type="HOGENOM" id="CLU_013870_0_0_1"/>
<dbReference type="CDD" id="cd11058">
    <property type="entry name" value="CYP60B-like"/>
    <property type="match status" value="1"/>
</dbReference>
<evidence type="ECO:0000256" key="5">
    <source>
        <dbReference type="ARBA" id="ARBA00023002"/>
    </source>
</evidence>
<dbReference type="PANTHER" id="PTHR24287:SF1">
    <property type="entry name" value="P450, PUTATIVE (EUROFUNG)-RELATED"/>
    <property type="match status" value="1"/>
</dbReference>
<organism evidence="9 10">
    <name type="scientific">Exserohilum turcicum (strain 28A)</name>
    <name type="common">Northern leaf blight fungus</name>
    <name type="synonym">Setosphaeria turcica</name>
    <dbReference type="NCBI Taxonomy" id="671987"/>
    <lineage>
        <taxon>Eukaryota</taxon>
        <taxon>Fungi</taxon>
        <taxon>Dikarya</taxon>
        <taxon>Ascomycota</taxon>
        <taxon>Pezizomycotina</taxon>
        <taxon>Dothideomycetes</taxon>
        <taxon>Pleosporomycetidae</taxon>
        <taxon>Pleosporales</taxon>
        <taxon>Pleosporineae</taxon>
        <taxon>Pleosporaceae</taxon>
        <taxon>Exserohilum</taxon>
    </lineage>
</organism>
<dbReference type="eggNOG" id="KOG0157">
    <property type="taxonomic scope" value="Eukaryota"/>
</dbReference>
<dbReference type="EMBL" id="KB908703">
    <property type="protein sequence ID" value="EOA85001.1"/>
    <property type="molecule type" value="Genomic_DNA"/>
</dbReference>
<evidence type="ECO:0000256" key="1">
    <source>
        <dbReference type="ARBA" id="ARBA00001971"/>
    </source>
</evidence>
<keyword evidence="6" id="KW-0408">Iron</keyword>
<dbReference type="Gene3D" id="1.10.630.10">
    <property type="entry name" value="Cytochrome P450"/>
    <property type="match status" value="2"/>
</dbReference>
<keyword evidence="3" id="KW-0349">Heme</keyword>
<dbReference type="InterPro" id="IPR036396">
    <property type="entry name" value="Cyt_P450_sf"/>
</dbReference>
<evidence type="ECO:0000256" key="6">
    <source>
        <dbReference type="ARBA" id="ARBA00023004"/>
    </source>
</evidence>
<dbReference type="InterPro" id="IPR001128">
    <property type="entry name" value="Cyt_P450"/>
</dbReference>
<gene>
    <name evidence="9" type="ORF">SETTUDRAFT_154603</name>
</gene>
<dbReference type="Pfam" id="PF00067">
    <property type="entry name" value="p450"/>
    <property type="match status" value="3"/>
</dbReference>
<reference evidence="9 10" key="2">
    <citation type="journal article" date="2013" name="PLoS Genet.">
        <title>Comparative genome structure, secondary metabolite, and effector coding capacity across Cochliobolus pathogens.</title>
        <authorList>
            <person name="Condon B.J."/>
            <person name="Leng Y."/>
            <person name="Wu D."/>
            <person name="Bushley K.E."/>
            <person name="Ohm R.A."/>
            <person name="Otillar R."/>
            <person name="Martin J."/>
            <person name="Schackwitz W."/>
            <person name="Grimwood J."/>
            <person name="MohdZainudin N."/>
            <person name="Xue C."/>
            <person name="Wang R."/>
            <person name="Manning V.A."/>
            <person name="Dhillon B."/>
            <person name="Tu Z.J."/>
            <person name="Steffenson B.J."/>
            <person name="Salamov A."/>
            <person name="Sun H."/>
            <person name="Lowry S."/>
            <person name="LaButti K."/>
            <person name="Han J."/>
            <person name="Copeland A."/>
            <person name="Lindquist E."/>
            <person name="Barry K."/>
            <person name="Schmutz J."/>
            <person name="Baker S.E."/>
            <person name="Ciuffetti L.M."/>
            <person name="Grigoriev I.V."/>
            <person name="Zhong S."/>
            <person name="Turgeon B.G."/>
        </authorList>
    </citation>
    <scope>NUCLEOTIDE SEQUENCE [LARGE SCALE GENOMIC DNA]</scope>
    <source>
        <strain evidence="10">28A</strain>
    </source>
</reference>
<keyword evidence="7" id="KW-0503">Monooxygenase</keyword>
<dbReference type="InterPro" id="IPR002402">
    <property type="entry name" value="Cyt_P450_E_grp-II"/>
</dbReference>
<evidence type="ECO:0000256" key="2">
    <source>
        <dbReference type="ARBA" id="ARBA00010617"/>
    </source>
</evidence>
<dbReference type="SUPFAM" id="SSF48264">
    <property type="entry name" value="Cytochrome P450"/>
    <property type="match status" value="2"/>
</dbReference>
<dbReference type="InterPro" id="IPR047146">
    <property type="entry name" value="Cyt_P450_E_CYP52_fungi"/>
</dbReference>
<dbReference type="GO" id="GO:0016712">
    <property type="term" value="F:oxidoreductase activity, acting on paired donors, with incorporation or reduction of molecular oxygen, reduced flavin or flavoprotein as one donor, and incorporation of one atom of oxygen"/>
    <property type="evidence" value="ECO:0007669"/>
    <property type="project" value="InterPro"/>
</dbReference>
<dbReference type="GO" id="GO:0020037">
    <property type="term" value="F:heme binding"/>
    <property type="evidence" value="ECO:0007669"/>
    <property type="project" value="InterPro"/>
</dbReference>
<evidence type="ECO:0000256" key="7">
    <source>
        <dbReference type="ARBA" id="ARBA00023033"/>
    </source>
</evidence>
<keyword evidence="4" id="KW-0479">Metal-binding</keyword>
<dbReference type="PRINTS" id="PR00464">
    <property type="entry name" value="EP450II"/>
</dbReference>